<evidence type="ECO:0000256" key="1">
    <source>
        <dbReference type="SAM" id="MobiDB-lite"/>
    </source>
</evidence>
<sequence length="266" mass="29442">MVEDMKSIPVQDSVAFLRLRDHYKNDLLEDSRLNKAAELAATHHLLLTSPSSDAWKRPQLKAVDRELRQWTKRVRQPGGSRVGTGGGDVEEEDEDEMNLAAGPMHTLLTKLLPSRKRIKQTPSSPYPVVTTTAGVKRKASSSGPTKRTSNLSKSSTPKGPGAPKKKRVSLAVTPKGKKTPNKKRLYFTPPKSTPELIGGEELAEELPISGALGEQPWSTPKEIARNVFKSFRRKSRKADVQKLKPAAGWKPFGTPLQRQLYGKDYS</sequence>
<feature type="compositionally biased region" description="Basic residues" evidence="1">
    <location>
        <begin position="175"/>
        <end position="185"/>
    </location>
</feature>
<protein>
    <submittedName>
        <fullName evidence="2">Uncharacterized protein</fullName>
    </submittedName>
</protein>
<organism evidence="2 3">
    <name type="scientific">Porites lobata</name>
    <dbReference type="NCBI Taxonomy" id="104759"/>
    <lineage>
        <taxon>Eukaryota</taxon>
        <taxon>Metazoa</taxon>
        <taxon>Cnidaria</taxon>
        <taxon>Anthozoa</taxon>
        <taxon>Hexacorallia</taxon>
        <taxon>Scleractinia</taxon>
        <taxon>Fungiina</taxon>
        <taxon>Poritidae</taxon>
        <taxon>Porites</taxon>
    </lineage>
</organism>
<comment type="caution">
    <text evidence="2">The sequence shown here is derived from an EMBL/GenBank/DDBJ whole genome shotgun (WGS) entry which is preliminary data.</text>
</comment>
<accession>A0ABN8SHI6</accession>
<keyword evidence="3" id="KW-1185">Reference proteome</keyword>
<dbReference type="EMBL" id="CALNXK010000819">
    <property type="protein sequence ID" value="CAH3190151.1"/>
    <property type="molecule type" value="Genomic_DNA"/>
</dbReference>
<evidence type="ECO:0000313" key="2">
    <source>
        <dbReference type="EMBL" id="CAH3190151.1"/>
    </source>
</evidence>
<feature type="region of interest" description="Disordered" evidence="1">
    <location>
        <begin position="247"/>
        <end position="266"/>
    </location>
</feature>
<feature type="region of interest" description="Disordered" evidence="1">
    <location>
        <begin position="113"/>
        <end position="196"/>
    </location>
</feature>
<dbReference type="Proteomes" id="UP001159405">
    <property type="component" value="Unassembled WGS sequence"/>
</dbReference>
<feature type="compositionally biased region" description="Low complexity" evidence="1">
    <location>
        <begin position="121"/>
        <end position="132"/>
    </location>
</feature>
<proteinExistence type="predicted"/>
<reference evidence="2 3" key="1">
    <citation type="submission" date="2022-05" db="EMBL/GenBank/DDBJ databases">
        <authorList>
            <consortium name="Genoscope - CEA"/>
            <person name="William W."/>
        </authorList>
    </citation>
    <scope>NUCLEOTIDE SEQUENCE [LARGE SCALE GENOMIC DNA]</scope>
</reference>
<feature type="compositionally biased region" description="Polar residues" evidence="1">
    <location>
        <begin position="140"/>
        <end position="157"/>
    </location>
</feature>
<evidence type="ECO:0000313" key="3">
    <source>
        <dbReference type="Proteomes" id="UP001159405"/>
    </source>
</evidence>
<gene>
    <name evidence="2" type="ORF">PLOB_00046425</name>
</gene>
<name>A0ABN8SHI6_9CNID</name>